<gene>
    <name evidence="1" type="ORF">P3H78_19740</name>
</gene>
<reference evidence="1 2" key="1">
    <citation type="submission" date="2023-03" db="EMBL/GenBank/DDBJ databases">
        <title>Draft genome sequence of Streptomyces sp. K1PA1 isolated from peat swamp forest in Thailand.</title>
        <authorList>
            <person name="Klaysubun C."/>
            <person name="Duangmal K."/>
        </authorList>
    </citation>
    <scope>NUCLEOTIDE SEQUENCE [LARGE SCALE GENOMIC DNA]</scope>
    <source>
        <strain evidence="1 2">K1PA1</strain>
    </source>
</reference>
<organism evidence="1 2">
    <name type="scientific">Streptomyces tropicalis</name>
    <dbReference type="NCBI Taxonomy" id="3034234"/>
    <lineage>
        <taxon>Bacteria</taxon>
        <taxon>Bacillati</taxon>
        <taxon>Actinomycetota</taxon>
        <taxon>Actinomycetes</taxon>
        <taxon>Kitasatosporales</taxon>
        <taxon>Streptomycetaceae</taxon>
        <taxon>Streptomyces</taxon>
    </lineage>
</organism>
<evidence type="ECO:0000313" key="1">
    <source>
        <dbReference type="EMBL" id="MDF3300816.1"/>
    </source>
</evidence>
<dbReference type="Proteomes" id="UP001221150">
    <property type="component" value="Unassembled WGS sequence"/>
</dbReference>
<dbReference type="SUPFAM" id="SSF50249">
    <property type="entry name" value="Nucleic acid-binding proteins"/>
    <property type="match status" value="1"/>
</dbReference>
<dbReference type="RefSeq" id="WP_276110364.1">
    <property type="nucleotide sequence ID" value="NZ_JARJBB010000009.1"/>
</dbReference>
<evidence type="ECO:0000313" key="2">
    <source>
        <dbReference type="Proteomes" id="UP001221150"/>
    </source>
</evidence>
<keyword evidence="2" id="KW-1185">Reference proteome</keyword>
<sequence>MIEAMVREWDDDEGWGVLDSRETPGGCWTHFSVVEAPGFRSLAAGQKVALEWESGEQDGFQYRAIRVVILE</sequence>
<protein>
    <submittedName>
        <fullName evidence="1">Cold shock domain-containing protein</fullName>
    </submittedName>
</protein>
<dbReference type="EMBL" id="JARJBB010000009">
    <property type="protein sequence ID" value="MDF3300816.1"/>
    <property type="molecule type" value="Genomic_DNA"/>
</dbReference>
<proteinExistence type="predicted"/>
<dbReference type="Gene3D" id="2.40.50.140">
    <property type="entry name" value="Nucleic acid-binding proteins"/>
    <property type="match status" value="1"/>
</dbReference>
<accession>A0ABT6A8Y4</accession>
<comment type="caution">
    <text evidence="1">The sequence shown here is derived from an EMBL/GenBank/DDBJ whole genome shotgun (WGS) entry which is preliminary data.</text>
</comment>
<dbReference type="InterPro" id="IPR012340">
    <property type="entry name" value="NA-bd_OB-fold"/>
</dbReference>
<name>A0ABT6A8Y4_9ACTN</name>